<feature type="compositionally biased region" description="Basic and acidic residues" evidence="8">
    <location>
        <begin position="1"/>
        <end position="13"/>
    </location>
</feature>
<dbReference type="InterPro" id="IPR000225">
    <property type="entry name" value="Armadillo"/>
</dbReference>
<evidence type="ECO:0000313" key="9">
    <source>
        <dbReference type="EMBL" id="CAD8882834.1"/>
    </source>
</evidence>
<evidence type="ECO:0000256" key="3">
    <source>
        <dbReference type="ARBA" id="ARBA00022554"/>
    </source>
</evidence>
<dbReference type="SMART" id="SM00185">
    <property type="entry name" value="ARM"/>
    <property type="match status" value="5"/>
</dbReference>
<sequence length="947" mass="101058">MSPREAHGTHFSEHLFTLDYDSGGGPVPPPTAIPHDTTPNSVDDEEDDDFVPGGGVRGPNGVNAGANQSGPSSEGNNGDGSSGPLNVDPLSVDPAAHPLDVRSRDYVGEDDVTVHLGNRQRRAPRTTATGGTAVIVPPSPPPSVRRRSSIIQSADPPSPSSVPELDTTGSDGDASSVLGELDDMLDNSVEDLSSEGDNSSGTGSSSGVSVGIASGGRNTALPTLQFSASTTLSDLRYFAERGLIVPALAGLDTPRLFALGSRMIADYAKSPARRVAVASNASILRFLMAVIREGDAQGREYAVEAIRSLTATEESDQFLMQTPNLLSTLAGVAADRSNTGHGSDSRGSKARLHACIAIMNLSCGKSNKVEIARIPEVLLAMRDVMMDSVMTEARLKATTCIKNLSNADANDAALLGTPGLVEALGHVTAISGDSAITTNACLALMNLSISKQNKHRVFRTPGVMDALMSTAMNASGEARVKACSALSNLAIGYDNKIPMFEYPGFVEVIISVIGTDGDEARTKACSILWSFAAEMKNQIPVVKRGDILPVLVRVAREDMQTEARFKCVAALTLLAESLGNAVPILRSGALVPLMDILEEAGPDPTQWKGQTASWCVGFLMNMAQSDDAVRPLREAGVVELLTPLLTLDHYQSLKAAMAVTFVCRYDECDEAYDLLRKTESVIPKIITLLHNTLSGKGGNGYKYGVFTLRSSVGCIQSLAAGPDFMKERMATGPVFESLLRVLNDFCVDCTPGAIVGGGKDDFVSPTLAVRAIHSLTSFLIPAPGNSLPFGPIFDDRLVNAMDKFEHNQHSGLKNADKVLARETRHLILGIEDGPCKMNSKTSEDSMDLSENDSNDGRAVRTFLLEDKRGRRFCVPVDPSGKRNFYDNRQWCYRRGRFCKAGETPDPAFKWNRELQLAYASALSSQNLPGDSRSISSDDEMTPPMADS</sequence>
<gene>
    <name evidence="9" type="ORF">CHYS00102_LOCUS10029</name>
</gene>
<reference evidence="9" key="1">
    <citation type="submission" date="2021-01" db="EMBL/GenBank/DDBJ databases">
        <authorList>
            <person name="Corre E."/>
            <person name="Pelletier E."/>
            <person name="Niang G."/>
            <person name="Scheremetjew M."/>
            <person name="Finn R."/>
            <person name="Kale V."/>
            <person name="Holt S."/>
            <person name="Cochrane G."/>
            <person name="Meng A."/>
            <person name="Brown T."/>
            <person name="Cohen L."/>
        </authorList>
    </citation>
    <scope>NUCLEOTIDE SEQUENCE</scope>
    <source>
        <strain evidence="9">308</strain>
    </source>
</reference>
<comment type="similarity">
    <text evidence="2">Belongs to the beta-catenin family.</text>
</comment>
<feature type="region of interest" description="Disordered" evidence="8">
    <location>
        <begin position="922"/>
        <end position="947"/>
    </location>
</feature>
<comment type="subcellular location">
    <subcellularLocation>
        <location evidence="1">Vacuole membrane</location>
        <topology evidence="1">Lipid-anchor</topology>
    </subcellularLocation>
</comment>
<dbReference type="GO" id="GO:0005774">
    <property type="term" value="C:vacuolar membrane"/>
    <property type="evidence" value="ECO:0007669"/>
    <property type="project" value="UniProtKB-SubCell"/>
</dbReference>
<keyword evidence="4" id="KW-0677">Repeat</keyword>
<name>A0A7S1FQ57_9STRA</name>
<evidence type="ECO:0000256" key="8">
    <source>
        <dbReference type="SAM" id="MobiDB-lite"/>
    </source>
</evidence>
<proteinExistence type="inferred from homology"/>
<dbReference type="InterPro" id="IPR045156">
    <property type="entry name" value="Vac8"/>
</dbReference>
<feature type="compositionally biased region" description="Low complexity" evidence="8">
    <location>
        <begin position="59"/>
        <end position="76"/>
    </location>
</feature>
<dbReference type="EMBL" id="HBFR01013761">
    <property type="protein sequence ID" value="CAD8882834.1"/>
    <property type="molecule type" value="Transcribed_RNA"/>
</dbReference>
<keyword evidence="5" id="KW-0472">Membrane</keyword>
<dbReference type="AlphaFoldDB" id="A0A7S1FQ57"/>
<evidence type="ECO:0000256" key="4">
    <source>
        <dbReference type="ARBA" id="ARBA00022737"/>
    </source>
</evidence>
<feature type="compositionally biased region" description="Polar residues" evidence="8">
    <location>
        <begin position="922"/>
        <end position="934"/>
    </location>
</feature>
<dbReference type="SUPFAM" id="SSF48371">
    <property type="entry name" value="ARM repeat"/>
    <property type="match status" value="2"/>
</dbReference>
<dbReference type="InterPro" id="IPR016024">
    <property type="entry name" value="ARM-type_fold"/>
</dbReference>
<evidence type="ECO:0000256" key="7">
    <source>
        <dbReference type="ARBA" id="ARBA00026209"/>
    </source>
</evidence>
<dbReference type="GO" id="GO:0071562">
    <property type="term" value="P:nucleus-vacuole junction assembly"/>
    <property type="evidence" value="ECO:0007669"/>
    <property type="project" value="InterPro"/>
</dbReference>
<dbReference type="PANTHER" id="PTHR47249:SF1">
    <property type="entry name" value="VACUOLAR PROTEIN 8"/>
    <property type="match status" value="1"/>
</dbReference>
<evidence type="ECO:0000256" key="1">
    <source>
        <dbReference type="ARBA" id="ARBA00004592"/>
    </source>
</evidence>
<evidence type="ECO:0000256" key="2">
    <source>
        <dbReference type="ARBA" id="ARBA00005462"/>
    </source>
</evidence>
<dbReference type="GO" id="GO:0043495">
    <property type="term" value="F:protein-membrane adaptor activity"/>
    <property type="evidence" value="ECO:0007669"/>
    <property type="project" value="InterPro"/>
</dbReference>
<protein>
    <recommendedName>
        <fullName evidence="7">Vacuolar protein 8</fullName>
    </recommendedName>
</protein>
<feature type="region of interest" description="Disordered" evidence="8">
    <location>
        <begin position="1"/>
        <end position="211"/>
    </location>
</feature>
<keyword evidence="6" id="KW-0449">Lipoprotein</keyword>
<feature type="compositionally biased region" description="Acidic residues" evidence="8">
    <location>
        <begin position="180"/>
        <end position="194"/>
    </location>
</feature>
<dbReference type="InterPro" id="IPR011989">
    <property type="entry name" value="ARM-like"/>
</dbReference>
<dbReference type="Gene3D" id="1.25.10.10">
    <property type="entry name" value="Leucine-rich Repeat Variant"/>
    <property type="match status" value="1"/>
</dbReference>
<feature type="compositionally biased region" description="Low complexity" evidence="8">
    <location>
        <begin position="125"/>
        <end position="136"/>
    </location>
</feature>
<accession>A0A7S1FQ57</accession>
<evidence type="ECO:0000256" key="6">
    <source>
        <dbReference type="ARBA" id="ARBA00023288"/>
    </source>
</evidence>
<organism evidence="9">
    <name type="scientific">Corethron hystrix</name>
    <dbReference type="NCBI Taxonomy" id="216773"/>
    <lineage>
        <taxon>Eukaryota</taxon>
        <taxon>Sar</taxon>
        <taxon>Stramenopiles</taxon>
        <taxon>Ochrophyta</taxon>
        <taxon>Bacillariophyta</taxon>
        <taxon>Coscinodiscophyceae</taxon>
        <taxon>Corethrophycidae</taxon>
        <taxon>Corethrales</taxon>
        <taxon>Corethraceae</taxon>
        <taxon>Corethron</taxon>
    </lineage>
</organism>
<dbReference type="PANTHER" id="PTHR47249">
    <property type="entry name" value="VACUOLAR PROTEIN 8"/>
    <property type="match status" value="1"/>
</dbReference>
<evidence type="ECO:0000256" key="5">
    <source>
        <dbReference type="ARBA" id="ARBA00023136"/>
    </source>
</evidence>
<keyword evidence="3" id="KW-0926">Vacuole</keyword>
<feature type="compositionally biased region" description="Low complexity" evidence="8">
    <location>
        <begin position="195"/>
        <end position="211"/>
    </location>
</feature>